<dbReference type="GO" id="GO:0004527">
    <property type="term" value="F:exonuclease activity"/>
    <property type="evidence" value="ECO:0007669"/>
    <property type="project" value="UniProtKB-KW"/>
</dbReference>
<evidence type="ECO:0000256" key="3">
    <source>
        <dbReference type="ARBA" id="ARBA00022801"/>
    </source>
</evidence>
<dbReference type="Pfam" id="PF22505">
    <property type="entry name" value="RNase_J_b_CASP"/>
    <property type="match status" value="1"/>
</dbReference>
<protein>
    <submittedName>
        <fullName evidence="8">Ribonuclease J</fullName>
    </submittedName>
</protein>
<dbReference type="InterPro" id="IPR042173">
    <property type="entry name" value="RNase_J_2"/>
</dbReference>
<keyword evidence="3" id="KW-0378">Hydrolase</keyword>
<keyword evidence="2" id="KW-0479">Metal-binding</keyword>
<proteinExistence type="predicted"/>
<evidence type="ECO:0000313" key="8">
    <source>
        <dbReference type="EMBL" id="MBN9412752.1"/>
    </source>
</evidence>
<dbReference type="InterPro" id="IPR001279">
    <property type="entry name" value="Metallo-B-lactamas"/>
</dbReference>
<feature type="domain" description="Metallo-beta-lactamase" evidence="7">
    <location>
        <begin position="2"/>
        <end position="192"/>
    </location>
</feature>
<dbReference type="GO" id="GO:0046872">
    <property type="term" value="F:metal ion binding"/>
    <property type="evidence" value="ECO:0007669"/>
    <property type="project" value="UniProtKB-KW"/>
</dbReference>
<dbReference type="SMART" id="SM00849">
    <property type="entry name" value="Lactamase_B"/>
    <property type="match status" value="1"/>
</dbReference>
<dbReference type="Gene3D" id="3.60.15.10">
    <property type="entry name" value="Ribonuclease Z/Hydroxyacylglutathione hydrolase-like"/>
    <property type="match status" value="1"/>
</dbReference>
<dbReference type="InterPro" id="IPR041636">
    <property type="entry name" value="RNase_J_C"/>
</dbReference>
<evidence type="ECO:0000256" key="5">
    <source>
        <dbReference type="ARBA" id="ARBA00022839"/>
    </source>
</evidence>
<evidence type="ECO:0000256" key="6">
    <source>
        <dbReference type="ARBA" id="ARBA00022884"/>
    </source>
</evidence>
<evidence type="ECO:0000256" key="1">
    <source>
        <dbReference type="ARBA" id="ARBA00022722"/>
    </source>
</evidence>
<comment type="caution">
    <text evidence="8">The sequence shown here is derived from an EMBL/GenBank/DDBJ whole genome shotgun (WGS) entry which is preliminary data.</text>
</comment>
<dbReference type="PANTHER" id="PTHR43694:SF1">
    <property type="entry name" value="RIBONUCLEASE J"/>
    <property type="match status" value="1"/>
</dbReference>
<evidence type="ECO:0000259" key="7">
    <source>
        <dbReference type="SMART" id="SM00849"/>
    </source>
</evidence>
<dbReference type="SUPFAM" id="SSF56281">
    <property type="entry name" value="Metallo-hydrolase/oxidoreductase"/>
    <property type="match status" value="1"/>
</dbReference>
<dbReference type="InterPro" id="IPR055132">
    <property type="entry name" value="RNase_J_b_CASP"/>
</dbReference>
<dbReference type="Proteomes" id="UP000664414">
    <property type="component" value="Unassembled WGS sequence"/>
</dbReference>
<dbReference type="EMBL" id="JAFKGL010000012">
    <property type="protein sequence ID" value="MBN9412752.1"/>
    <property type="molecule type" value="Genomic_DNA"/>
</dbReference>
<keyword evidence="1" id="KW-0540">Nuclease</keyword>
<name>A0A8J7PQM3_9PROT</name>
<dbReference type="InterPro" id="IPR036866">
    <property type="entry name" value="RibonucZ/Hydroxyglut_hydro"/>
</dbReference>
<reference evidence="8" key="1">
    <citation type="submission" date="2021-02" db="EMBL/GenBank/DDBJ databases">
        <title>Thiocyanate and organic carbon inputs drive convergent selection for specific autotrophic Afipia and Thiobacillus strains within complex microbiomes.</title>
        <authorList>
            <person name="Huddy R.J."/>
            <person name="Sachdeva R."/>
            <person name="Kadzinga F."/>
            <person name="Kantor R.S."/>
            <person name="Harrison S.T.L."/>
            <person name="Banfield J.F."/>
        </authorList>
    </citation>
    <scope>NUCLEOTIDE SEQUENCE</scope>
    <source>
        <strain evidence="8">SCN18_10_11_15_R4_P_38_20</strain>
    </source>
</reference>
<evidence type="ECO:0000256" key="2">
    <source>
        <dbReference type="ARBA" id="ARBA00022723"/>
    </source>
</evidence>
<dbReference type="Pfam" id="PF12706">
    <property type="entry name" value="Lactamase_B_2"/>
    <property type="match status" value="1"/>
</dbReference>
<keyword evidence="4" id="KW-0862">Zinc</keyword>
<dbReference type="Gene3D" id="3.10.20.580">
    <property type="match status" value="1"/>
</dbReference>
<evidence type="ECO:0000313" key="9">
    <source>
        <dbReference type="Proteomes" id="UP000664414"/>
    </source>
</evidence>
<dbReference type="InterPro" id="IPR011108">
    <property type="entry name" value="RMMBL"/>
</dbReference>
<sequence>MNLNLYGFQKKWLMVDCGITFGDQLGIEIIMPDINFITKQLKDLIGLVVTHAHEDHIGAIPYLWEKLLCPIYATPFTSRILKAKLQEVGLLEKVPLFEIPLNGEIDLNPFKINFINLTHSIPEPNALAIRTEVGTVIHTGDWKLDPEPLIGETTDIQMLKDFGREGVLALVCDSTNVFVEGKTDSEASVRKHLIDLVKSQKEGRVVIACFASNVARLTSCAIAAQEAGRVPVLVGRSMIRMEKAARELGYLKGIPPFVAEDDIQDLDRKKILLISTGSQGEARSALARMSSNEHPRLKLSEGDTVIFSARMIPGNEISVKGIQEQLIEMGTKVIHADEIEGIHVSGHPAREDLKDMYSWVQPKIVVPVHGEPSHLREHAKYAQSLGIEKVIVPYNGALINLTSDEPTIIGEVPHGQLTLDGNVVVPLFSLQMRERAKLMTTGVVFITIVVNADEQVYGQPHITLLGIAEEGAEEETIQAIGKQIELAFEEMPKEYWHKEEMLSEMIRISCRRTVNSLRGKKPLTTVHLIMNESI</sequence>
<keyword evidence="5" id="KW-0269">Exonuclease</keyword>
<dbReference type="Pfam" id="PF07521">
    <property type="entry name" value="RMMBL"/>
    <property type="match status" value="1"/>
</dbReference>
<evidence type="ECO:0000256" key="4">
    <source>
        <dbReference type="ARBA" id="ARBA00022833"/>
    </source>
</evidence>
<gene>
    <name evidence="8" type="ORF">J0H12_02340</name>
</gene>
<dbReference type="Gene3D" id="3.40.50.10710">
    <property type="entry name" value="Metallo-hydrolase/oxidoreductase"/>
    <property type="match status" value="1"/>
</dbReference>
<dbReference type="Pfam" id="PF17770">
    <property type="entry name" value="RNase_J_C"/>
    <property type="match status" value="1"/>
</dbReference>
<dbReference type="CDD" id="cd07714">
    <property type="entry name" value="RNaseJ_MBL-fold"/>
    <property type="match status" value="1"/>
</dbReference>
<dbReference type="GO" id="GO:0003723">
    <property type="term" value="F:RNA binding"/>
    <property type="evidence" value="ECO:0007669"/>
    <property type="project" value="UniProtKB-KW"/>
</dbReference>
<keyword evidence="6" id="KW-0694">RNA-binding</keyword>
<organism evidence="8 9">
    <name type="scientific">Candidatus Paracaedimonas acanthamoebae</name>
    <dbReference type="NCBI Taxonomy" id="244581"/>
    <lineage>
        <taxon>Bacteria</taxon>
        <taxon>Pseudomonadati</taxon>
        <taxon>Pseudomonadota</taxon>
        <taxon>Alphaproteobacteria</taxon>
        <taxon>Holosporales</taxon>
        <taxon>Caedimonadaceae</taxon>
        <taxon>Candidatus Paracaedimonas</taxon>
    </lineage>
</organism>
<dbReference type="AlphaFoldDB" id="A0A8J7PQM3"/>
<accession>A0A8J7PQM3</accession>
<dbReference type="PANTHER" id="PTHR43694">
    <property type="entry name" value="RIBONUCLEASE J"/>
    <property type="match status" value="1"/>
</dbReference>